<dbReference type="Proteomes" id="UP000639051">
    <property type="component" value="Unassembled WGS sequence"/>
</dbReference>
<evidence type="ECO:0000256" key="8">
    <source>
        <dbReference type="RuleBase" id="RU363032"/>
    </source>
</evidence>
<comment type="similarity">
    <text evidence="8">Belongs to the binding-protein-dependent transport system permease family.</text>
</comment>
<keyword evidence="6 8" id="KW-1133">Transmembrane helix</keyword>
<dbReference type="PANTHER" id="PTHR43357">
    <property type="entry name" value="INNER MEMBRANE ABC TRANSPORTER PERMEASE PROTEIN YDCV"/>
    <property type="match status" value="1"/>
</dbReference>
<dbReference type="Pfam" id="PF00528">
    <property type="entry name" value="BPD_transp_1"/>
    <property type="match status" value="2"/>
</dbReference>
<comment type="subcellular location">
    <subcellularLocation>
        <location evidence="1">Cell inner membrane</location>
        <topology evidence="1">Multi-pass membrane protein</topology>
    </subcellularLocation>
    <subcellularLocation>
        <location evidence="8">Cell membrane</location>
        <topology evidence="8">Multi-pass membrane protein</topology>
    </subcellularLocation>
</comment>
<protein>
    <submittedName>
        <fullName evidence="10">Iron ABC transporter permease</fullName>
    </submittedName>
</protein>
<feature type="transmembrane region" description="Helical" evidence="8">
    <location>
        <begin position="269"/>
        <end position="287"/>
    </location>
</feature>
<feature type="transmembrane region" description="Helical" evidence="8">
    <location>
        <begin position="26"/>
        <end position="55"/>
    </location>
</feature>
<keyword evidence="2 8" id="KW-0813">Transport</keyword>
<evidence type="ECO:0000259" key="9">
    <source>
        <dbReference type="PROSITE" id="PS50928"/>
    </source>
</evidence>
<feature type="transmembrane region" description="Helical" evidence="8">
    <location>
        <begin position="378"/>
        <end position="400"/>
    </location>
</feature>
<evidence type="ECO:0000313" key="10">
    <source>
        <dbReference type="EMBL" id="MBL0707189.1"/>
    </source>
</evidence>
<feature type="transmembrane region" description="Helical" evidence="8">
    <location>
        <begin position="489"/>
        <end position="510"/>
    </location>
</feature>
<dbReference type="PANTHER" id="PTHR43357:SF4">
    <property type="entry name" value="INNER MEMBRANE ABC TRANSPORTER PERMEASE PROTEIN YDCV"/>
    <property type="match status" value="1"/>
</dbReference>
<evidence type="ECO:0000313" key="11">
    <source>
        <dbReference type="Proteomes" id="UP000639051"/>
    </source>
</evidence>
<keyword evidence="4" id="KW-0997">Cell inner membrane</keyword>
<dbReference type="Gene3D" id="1.10.3720.10">
    <property type="entry name" value="MetI-like"/>
    <property type="match status" value="2"/>
</dbReference>
<reference evidence="10 11" key="1">
    <citation type="submission" date="2021-01" db="EMBL/GenBank/DDBJ databases">
        <title>Genome public.</title>
        <authorList>
            <person name="Liu C."/>
            <person name="Sun Q."/>
        </authorList>
    </citation>
    <scope>NUCLEOTIDE SEQUENCE [LARGE SCALE GENOMIC DNA]</scope>
    <source>
        <strain evidence="10 11">JC656</strain>
    </source>
</reference>
<accession>A0ABS1K691</accession>
<dbReference type="CDD" id="cd06261">
    <property type="entry name" value="TM_PBP2"/>
    <property type="match status" value="2"/>
</dbReference>
<dbReference type="RefSeq" id="WP_189693642.1">
    <property type="nucleotide sequence ID" value="NZ_BNCM01000006.1"/>
</dbReference>
<feature type="transmembrane region" description="Helical" evidence="8">
    <location>
        <begin position="548"/>
        <end position="568"/>
    </location>
</feature>
<gene>
    <name evidence="10" type="ORF">JJE72_16975</name>
</gene>
<evidence type="ECO:0000256" key="1">
    <source>
        <dbReference type="ARBA" id="ARBA00004429"/>
    </source>
</evidence>
<dbReference type="SUPFAM" id="SSF161098">
    <property type="entry name" value="MetI-like"/>
    <property type="match status" value="2"/>
</dbReference>
<name>A0ABS1K691_9MICC</name>
<evidence type="ECO:0000256" key="2">
    <source>
        <dbReference type="ARBA" id="ARBA00022448"/>
    </source>
</evidence>
<feature type="transmembrane region" description="Helical" evidence="8">
    <location>
        <begin position="412"/>
        <end position="432"/>
    </location>
</feature>
<dbReference type="InterPro" id="IPR035906">
    <property type="entry name" value="MetI-like_sf"/>
</dbReference>
<feature type="domain" description="ABC transmembrane type-1" evidence="9">
    <location>
        <begin position="374"/>
        <end position="564"/>
    </location>
</feature>
<feature type="transmembrane region" description="Helical" evidence="8">
    <location>
        <begin position="208"/>
        <end position="231"/>
    </location>
</feature>
<keyword evidence="5 8" id="KW-0812">Transmembrane</keyword>
<evidence type="ECO:0000256" key="4">
    <source>
        <dbReference type="ARBA" id="ARBA00022519"/>
    </source>
</evidence>
<evidence type="ECO:0000256" key="5">
    <source>
        <dbReference type="ARBA" id="ARBA00022692"/>
    </source>
</evidence>
<dbReference type="InterPro" id="IPR000515">
    <property type="entry name" value="MetI-like"/>
</dbReference>
<evidence type="ECO:0000256" key="6">
    <source>
        <dbReference type="ARBA" id="ARBA00022989"/>
    </source>
</evidence>
<dbReference type="EMBL" id="JAERRC010000046">
    <property type="protein sequence ID" value="MBL0707189.1"/>
    <property type="molecule type" value="Genomic_DNA"/>
</dbReference>
<feature type="transmembrane region" description="Helical" evidence="8">
    <location>
        <begin position="161"/>
        <end position="187"/>
    </location>
</feature>
<keyword evidence="11" id="KW-1185">Reference proteome</keyword>
<sequence length="585" mass="61737">MIDTSTVAGAGIRSVRRRRFRAPSPFAAMSLTLALVMIAITVASVGTVIVSMFVAQGSPAVSVLTDPRTWQLVGATAIITSASTIIASLIGGGLAWLNERTNARMGIFSDILPLMSFLLPPVAGSLGYILLFAPKAGYVNQAWRGFLSLFGVIDAAPLLDIYSWAGLIIVFSVYGVPFTYMMIAPALRMMDSGLEEAARMFGAGPIRTMFRVTLPAVLPAMGAGAFLWIWVSFSMVDIPLMIGTGARIEVLASRIVQLLAFSYPANRPGAVGLSLIITAVVLIAWFIQSRILRASKHATVGSKGAKTAPVDLGRWRTPARLLVIVYSAVTILLPALALIYVSLAGTWRSGISLEGLTFNEFAKIFSNPYTLAGLRNSFGLGLLTSTIVVLIAAIIALYVARAGSFTGRLVDAGIKLPATLGTVVLVVGMVLLFTGAPFHLGGTLTILLIAYTTLSLPNASVSADAAVAGVGNSLTEAARMSGASESRTFFRVIFPLLIPGLVGAWAAVFVRSVGDLTASSMLSGANNPVIGFQILEQSRYGSYATTSALSFTLAVVSSITVLGAVWIGRRSSRWTQASTTRSRKR</sequence>
<feature type="transmembrane region" description="Helical" evidence="8">
    <location>
        <begin position="111"/>
        <end position="133"/>
    </location>
</feature>
<keyword evidence="7 8" id="KW-0472">Membrane</keyword>
<feature type="domain" description="ABC transmembrane type-1" evidence="9">
    <location>
        <begin position="73"/>
        <end position="288"/>
    </location>
</feature>
<proteinExistence type="inferred from homology"/>
<dbReference type="PROSITE" id="PS50928">
    <property type="entry name" value="ABC_TM1"/>
    <property type="match status" value="2"/>
</dbReference>
<keyword evidence="3" id="KW-1003">Cell membrane</keyword>
<feature type="transmembrane region" description="Helical" evidence="8">
    <location>
        <begin position="321"/>
        <end position="343"/>
    </location>
</feature>
<comment type="caution">
    <text evidence="10">The sequence shown here is derived from an EMBL/GenBank/DDBJ whole genome shotgun (WGS) entry which is preliminary data.</text>
</comment>
<feature type="transmembrane region" description="Helical" evidence="8">
    <location>
        <begin position="75"/>
        <end position="99"/>
    </location>
</feature>
<evidence type="ECO:0000256" key="7">
    <source>
        <dbReference type="ARBA" id="ARBA00023136"/>
    </source>
</evidence>
<organism evidence="10 11">
    <name type="scientific">Sinomonas cellulolyticus</name>
    <dbReference type="NCBI Taxonomy" id="2801916"/>
    <lineage>
        <taxon>Bacteria</taxon>
        <taxon>Bacillati</taxon>
        <taxon>Actinomycetota</taxon>
        <taxon>Actinomycetes</taxon>
        <taxon>Micrococcales</taxon>
        <taxon>Micrococcaceae</taxon>
        <taxon>Sinomonas</taxon>
    </lineage>
</organism>
<evidence type="ECO:0000256" key="3">
    <source>
        <dbReference type="ARBA" id="ARBA00022475"/>
    </source>
</evidence>
<feature type="transmembrane region" description="Helical" evidence="8">
    <location>
        <begin position="438"/>
        <end position="456"/>
    </location>
</feature>